<feature type="transmembrane region" description="Helical" evidence="1">
    <location>
        <begin position="233"/>
        <end position="253"/>
    </location>
</feature>
<keyword evidence="3" id="KW-1185">Reference proteome</keyword>
<organism evidence="2 3">
    <name type="scientific">Kribbella italica</name>
    <dbReference type="NCBI Taxonomy" id="1540520"/>
    <lineage>
        <taxon>Bacteria</taxon>
        <taxon>Bacillati</taxon>
        <taxon>Actinomycetota</taxon>
        <taxon>Actinomycetes</taxon>
        <taxon>Propionibacteriales</taxon>
        <taxon>Kribbellaceae</taxon>
        <taxon>Kribbella</taxon>
    </lineage>
</organism>
<dbReference type="AlphaFoldDB" id="A0A7W9MSV9"/>
<proteinExistence type="predicted"/>
<accession>A0A7W9MSV9</accession>
<keyword evidence="1" id="KW-0812">Transmembrane</keyword>
<feature type="transmembrane region" description="Helical" evidence="1">
    <location>
        <begin position="362"/>
        <end position="383"/>
    </location>
</feature>
<feature type="transmembrane region" description="Helical" evidence="1">
    <location>
        <begin position="329"/>
        <end position="350"/>
    </location>
</feature>
<dbReference type="RefSeq" id="WP_184794323.1">
    <property type="nucleotide sequence ID" value="NZ_JACHMY010000001.1"/>
</dbReference>
<keyword evidence="1" id="KW-0472">Membrane</keyword>
<protein>
    <submittedName>
        <fullName evidence="2">Multisubunit Na+/H+ antiporter MnhC subunit</fullName>
    </submittedName>
</protein>
<feature type="transmembrane region" description="Helical" evidence="1">
    <location>
        <begin position="108"/>
        <end position="129"/>
    </location>
</feature>
<feature type="transmembrane region" description="Helical" evidence="1">
    <location>
        <begin position="33"/>
        <end position="54"/>
    </location>
</feature>
<feature type="transmembrane region" description="Helical" evidence="1">
    <location>
        <begin position="302"/>
        <end position="322"/>
    </location>
</feature>
<comment type="caution">
    <text evidence="2">The sequence shown here is derived from an EMBL/GenBank/DDBJ whole genome shotgun (WGS) entry which is preliminary data.</text>
</comment>
<sequence>MRGIQGMLVRRRTGPEPAVRRASASHWSAPDPAVLRALVIGVAVVQSVVLGLLARRGSWLSDDVEFLVQGGEGFAPRELLTPVNDHIAPGLRFVYATFAELAPLNWDFTVVCRVLLQALAITLLGLLLLRLLGASWWVLTGTVLYALTSLSMPSFMSLSSGVNNLPAHVFGLLLLHATVDWSAGHRRRAVAYGPLSLLVSLACWEKSGLVLVTALALALYLRETPLKPWLRRTWPYAAALTVPIVAFGILYAANGSPTAGRFPSFGTLVELAGKSFAVPLGALAGGPWHWSPISGAFGLADAPGPVVVLGGIVAAGLLLTAWRHDRRVLLLWASVGIYTLVTLLLVSYGRFTLFGASFTVHYHYWSDLAIPLTLAVVLTARWIRFPPLVAAGAMITWTTAAVVSLASFAQYWDDNPSRPYFATLRAELENAGPAVNLWDTRLPNSLSVALSADPRVSPVLRTAGIPFQLQSSSSEPRMVDDAGRIRPAHLGAWATAAIPPKGKGQICSVFLQGASTVTLPLKATTAERPTANWFVKVGYLSRVEHTVAIELVGTDGRSVAVPAAVPAVWPAGLANRYLGPTPVTDLAAVRFRSTDPKSNLCIGNVEIGLPRVSE</sequence>
<feature type="transmembrane region" description="Helical" evidence="1">
    <location>
        <begin position="265"/>
        <end position="290"/>
    </location>
</feature>
<gene>
    <name evidence="2" type="ORF">HDA39_001306</name>
</gene>
<keyword evidence="1" id="KW-1133">Transmembrane helix</keyword>
<reference evidence="2 3" key="1">
    <citation type="submission" date="2020-08" db="EMBL/GenBank/DDBJ databases">
        <title>Sequencing the genomes of 1000 actinobacteria strains.</title>
        <authorList>
            <person name="Klenk H.-P."/>
        </authorList>
    </citation>
    <scope>NUCLEOTIDE SEQUENCE [LARGE SCALE GENOMIC DNA]</scope>
    <source>
        <strain evidence="2 3">DSM 28967</strain>
    </source>
</reference>
<evidence type="ECO:0000313" key="3">
    <source>
        <dbReference type="Proteomes" id="UP000549971"/>
    </source>
</evidence>
<evidence type="ECO:0000256" key="1">
    <source>
        <dbReference type="SAM" id="Phobius"/>
    </source>
</evidence>
<dbReference type="EMBL" id="JACHMY010000001">
    <property type="protein sequence ID" value="MBB5834572.1"/>
    <property type="molecule type" value="Genomic_DNA"/>
</dbReference>
<evidence type="ECO:0000313" key="2">
    <source>
        <dbReference type="EMBL" id="MBB5834572.1"/>
    </source>
</evidence>
<dbReference type="Proteomes" id="UP000549971">
    <property type="component" value="Unassembled WGS sequence"/>
</dbReference>
<feature type="transmembrane region" description="Helical" evidence="1">
    <location>
        <begin position="195"/>
        <end position="221"/>
    </location>
</feature>
<feature type="transmembrane region" description="Helical" evidence="1">
    <location>
        <begin position="165"/>
        <end position="183"/>
    </location>
</feature>
<feature type="transmembrane region" description="Helical" evidence="1">
    <location>
        <begin position="390"/>
        <end position="412"/>
    </location>
</feature>
<name>A0A7W9MSV9_9ACTN</name>